<dbReference type="AlphaFoldDB" id="A0A091CCQ9"/>
<evidence type="ECO:0000313" key="2">
    <source>
        <dbReference type="Proteomes" id="UP000029381"/>
    </source>
</evidence>
<name>A0A091CCQ9_9ENTE</name>
<accession>A0A091CCQ9</accession>
<protein>
    <submittedName>
        <fullName evidence="1">Putative TIM-barrel fold enzyme</fullName>
    </submittedName>
</protein>
<dbReference type="PATRIC" id="fig|1302648.3.peg.1325"/>
<proteinExistence type="predicted"/>
<reference evidence="1" key="1">
    <citation type="submission" date="2014-08" db="EMBL/GenBank/DDBJ databases">
        <title>Genome sequence of Tetragenococcus muriaticus.</title>
        <authorList>
            <person name="Chuea-nongthon C."/>
            <person name="Rodtong S."/>
            <person name="Yongsawatdigul J."/>
            <person name="Steele J.L."/>
            <person name="Liu X.-y."/>
            <person name="Speers J."/>
            <person name="Glasner J.D."/>
            <person name="Neeno-Eckwall E.C."/>
        </authorList>
    </citation>
    <scope>NUCLEOTIDE SEQUENCE [LARGE SCALE GENOMIC DNA]</scope>
    <source>
        <strain evidence="1">3MR10-3</strain>
    </source>
</reference>
<dbReference type="EMBL" id="JPVT01000132">
    <property type="protein sequence ID" value="KFN90763.1"/>
    <property type="molecule type" value="Genomic_DNA"/>
</dbReference>
<evidence type="ECO:0000313" key="1">
    <source>
        <dbReference type="EMBL" id="KFN90763.1"/>
    </source>
</evidence>
<comment type="caution">
    <text evidence="1">The sequence shown here is derived from an EMBL/GenBank/DDBJ whole genome shotgun (WGS) entry which is preliminary data.</text>
</comment>
<organism evidence="1 2">
    <name type="scientific">Tetragenococcus muriaticus 3MR10-3</name>
    <dbReference type="NCBI Taxonomy" id="1302648"/>
    <lineage>
        <taxon>Bacteria</taxon>
        <taxon>Bacillati</taxon>
        <taxon>Bacillota</taxon>
        <taxon>Bacilli</taxon>
        <taxon>Lactobacillales</taxon>
        <taxon>Enterococcaceae</taxon>
        <taxon>Tetragenococcus</taxon>
    </lineage>
</organism>
<sequence>MSEQFIPNITTELRKDIVKVPEAIQEASGIIVFGKKTPLYYLYNRYCDYSQYKR</sequence>
<gene>
    <name evidence="1" type="ORF">TMU3MR103_1357</name>
</gene>
<keyword evidence="2" id="KW-1185">Reference proteome</keyword>
<dbReference type="Proteomes" id="UP000029381">
    <property type="component" value="Unassembled WGS sequence"/>
</dbReference>